<keyword evidence="2" id="KW-0456">Lyase</keyword>
<reference evidence="4" key="1">
    <citation type="submission" date="2020-06" db="EMBL/GenBank/DDBJ databases">
        <authorList>
            <consortium name="Plant Systems Biology data submission"/>
        </authorList>
    </citation>
    <scope>NUCLEOTIDE SEQUENCE</scope>
    <source>
        <strain evidence="4">D6</strain>
    </source>
</reference>
<gene>
    <name evidence="4" type="ORF">SEMRO_2125_G315680.1</name>
</gene>
<dbReference type="Gene3D" id="3.90.226.10">
    <property type="entry name" value="2-enoyl-CoA Hydratase, Chain A, domain 1"/>
    <property type="match status" value="1"/>
</dbReference>
<dbReference type="CDD" id="cd06558">
    <property type="entry name" value="crotonase-like"/>
    <property type="match status" value="1"/>
</dbReference>
<proteinExistence type="inferred from homology"/>
<dbReference type="GO" id="GO:0016836">
    <property type="term" value="F:hydro-lyase activity"/>
    <property type="evidence" value="ECO:0007669"/>
    <property type="project" value="UniProtKB-ARBA"/>
</dbReference>
<evidence type="ECO:0000256" key="1">
    <source>
        <dbReference type="ARBA" id="ARBA00005254"/>
    </source>
</evidence>
<dbReference type="GO" id="GO:0016853">
    <property type="term" value="F:isomerase activity"/>
    <property type="evidence" value="ECO:0007669"/>
    <property type="project" value="UniProtKB-KW"/>
</dbReference>
<dbReference type="InterPro" id="IPR018376">
    <property type="entry name" value="Enoyl-CoA_hyd/isom_CS"/>
</dbReference>
<comment type="caution">
    <text evidence="4">The sequence shown here is derived from an EMBL/GenBank/DDBJ whole genome shotgun (WGS) entry which is preliminary data.</text>
</comment>
<dbReference type="InterPro" id="IPR001753">
    <property type="entry name" value="Enoyl-CoA_hydra/iso"/>
</dbReference>
<dbReference type="PROSITE" id="PS00166">
    <property type="entry name" value="ENOYL_COA_HYDRATASE"/>
    <property type="match status" value="1"/>
</dbReference>
<name>A0A9N8EX74_9STRA</name>
<protein>
    <submittedName>
        <fullName evidence="4">Enoyl-CoA isomerase/hydratase fer4</fullName>
    </submittedName>
</protein>
<dbReference type="FunFam" id="3.90.226.10:FF:000009">
    <property type="entry name" value="Carnitinyl-CoA dehydratase"/>
    <property type="match status" value="1"/>
</dbReference>
<sequence length="325" mass="35392">MIRSLHINRLLPTSFRVGAVAPGPAHPPVAKRPQFCYRYNNATTTRRWIATNDITASGKQIILDHQAHENDPNAIVTTITLNRPKANAMGSIMLKEFQDCLADLEDTDTQKTRCVVLTSYSHKVFSAGADLKERATMTQGEAADFVTNLRNTMERMAQLPIPVIAAVEGVAVGGGLEICLAADIRIASGTASFGLPETSLAIIPGAGGTQRLPRLLGSVARAKELIWTGRRISAQEAYEYGLVQHVVDPEKALEKAMELSWKIALNGPVAIRASKQAIEEGMAATDMKEALEIERQNYAKVLPTDDRLEGLSAFKEGRTPEYKGQ</sequence>
<dbReference type="EMBL" id="CAICTM010002123">
    <property type="protein sequence ID" value="CAB9528015.1"/>
    <property type="molecule type" value="Genomic_DNA"/>
</dbReference>
<dbReference type="InterPro" id="IPR029045">
    <property type="entry name" value="ClpP/crotonase-like_dom_sf"/>
</dbReference>
<evidence type="ECO:0000256" key="3">
    <source>
        <dbReference type="RuleBase" id="RU003707"/>
    </source>
</evidence>
<dbReference type="Proteomes" id="UP001153069">
    <property type="component" value="Unassembled WGS sequence"/>
</dbReference>
<dbReference type="Gene3D" id="1.10.12.10">
    <property type="entry name" value="Lyase 2-enoyl-coa Hydratase, Chain A, domain 2"/>
    <property type="match status" value="1"/>
</dbReference>
<comment type="similarity">
    <text evidence="1 3">Belongs to the enoyl-CoA hydratase/isomerase family.</text>
</comment>
<evidence type="ECO:0000256" key="2">
    <source>
        <dbReference type="ARBA" id="ARBA00023239"/>
    </source>
</evidence>
<dbReference type="Pfam" id="PF00378">
    <property type="entry name" value="ECH_1"/>
    <property type="match status" value="1"/>
</dbReference>
<dbReference type="GO" id="GO:0006635">
    <property type="term" value="P:fatty acid beta-oxidation"/>
    <property type="evidence" value="ECO:0007669"/>
    <property type="project" value="TreeGrafter"/>
</dbReference>
<dbReference type="PANTHER" id="PTHR11941:SF54">
    <property type="entry name" value="ENOYL-COA HYDRATASE, MITOCHONDRIAL"/>
    <property type="match status" value="1"/>
</dbReference>
<accession>A0A9N8EX74</accession>
<dbReference type="FunFam" id="1.10.12.10:FF:000001">
    <property type="entry name" value="Probable enoyl-CoA hydratase, mitochondrial"/>
    <property type="match status" value="1"/>
</dbReference>
<keyword evidence="4" id="KW-0413">Isomerase</keyword>
<dbReference type="PANTHER" id="PTHR11941">
    <property type="entry name" value="ENOYL-COA HYDRATASE-RELATED"/>
    <property type="match status" value="1"/>
</dbReference>
<dbReference type="InterPro" id="IPR014748">
    <property type="entry name" value="Enoyl-CoA_hydra_C"/>
</dbReference>
<organism evidence="4 5">
    <name type="scientific">Seminavis robusta</name>
    <dbReference type="NCBI Taxonomy" id="568900"/>
    <lineage>
        <taxon>Eukaryota</taxon>
        <taxon>Sar</taxon>
        <taxon>Stramenopiles</taxon>
        <taxon>Ochrophyta</taxon>
        <taxon>Bacillariophyta</taxon>
        <taxon>Bacillariophyceae</taxon>
        <taxon>Bacillariophycidae</taxon>
        <taxon>Naviculales</taxon>
        <taxon>Naviculaceae</taxon>
        <taxon>Seminavis</taxon>
    </lineage>
</organism>
<keyword evidence="5" id="KW-1185">Reference proteome</keyword>
<dbReference type="OrthoDB" id="410701at2759"/>
<evidence type="ECO:0000313" key="5">
    <source>
        <dbReference type="Proteomes" id="UP001153069"/>
    </source>
</evidence>
<evidence type="ECO:0000313" key="4">
    <source>
        <dbReference type="EMBL" id="CAB9528015.1"/>
    </source>
</evidence>
<dbReference type="AlphaFoldDB" id="A0A9N8EX74"/>
<dbReference type="SUPFAM" id="SSF52096">
    <property type="entry name" value="ClpP/crotonase"/>
    <property type="match status" value="1"/>
</dbReference>